<evidence type="ECO:0000313" key="2">
    <source>
        <dbReference type="Proteomes" id="UP000265562"/>
    </source>
</evidence>
<dbReference type="PANTHER" id="PTHR37841:SF1">
    <property type="entry name" value="DUF3298 DOMAIN-CONTAINING PROTEIN"/>
    <property type="match status" value="1"/>
</dbReference>
<gene>
    <name evidence="1" type="ORF">D4A81_08780</name>
</gene>
<organism evidence="1 2">
    <name type="scientific">Lachnoanaerobaculum umeaense</name>
    <dbReference type="NCBI Taxonomy" id="617123"/>
    <lineage>
        <taxon>Bacteria</taxon>
        <taxon>Bacillati</taxon>
        <taxon>Bacillota</taxon>
        <taxon>Clostridia</taxon>
        <taxon>Lachnospirales</taxon>
        <taxon>Lachnospiraceae</taxon>
        <taxon>Lachnoanaerobaculum</taxon>
    </lineage>
</organism>
<dbReference type="PANTHER" id="PTHR37841">
    <property type="entry name" value="GLR2918 PROTEIN"/>
    <property type="match status" value="1"/>
</dbReference>
<keyword evidence="2" id="KW-1185">Reference proteome</keyword>
<name>A0A385Q2R2_9FIRM</name>
<sequence length="430" mass="49307">MTMKKILSPTIILLLVLGWGNIIGGNARKYKNYKDYMAKARELDEKEIYIDAVEQYKKAREFTEDKLPIEEAILDDYLKLEKYKDFEKHGNMILENYNYPRNVARKMTDYYMDRKQTANALKLVNAYLEKDTNDDEFLEMQGKLRGTYTEIYFGKDSISGYYNGFYVFSQDGKEGLIKSDGSEKIKAIYEKIYPYGKEPNYAAVCEDNAWYYIDKNGYKKLATDFKVETLGVYGNNLAPYCSEGKCSYIDENAVKATDNTYEFAGSFANKRAAVKQNGKWAIIKNDFSQVTDFIYEDVIMDDFGFATSQNVYIAKFEGKYHIFNLDGKIKGNAGFEDAKAFIADESTAVKVDGKWGFANKNGEIEFITEYKDVKAFSNGFAAVYNGEKWGYINNNSTVVIDFEFNEAYSFNNSGIAAVKKPSWKFIKLAK</sequence>
<accession>A0A385Q2R2</accession>
<dbReference type="AlphaFoldDB" id="A0A385Q2R2"/>
<dbReference type="KEGG" id="lua:D4A81_08780"/>
<reference evidence="1 2" key="1">
    <citation type="submission" date="2018-09" db="EMBL/GenBank/DDBJ databases">
        <title>Genome sequencing of Lachnoanaerobaculum umeaense DSM 23576.</title>
        <authorList>
            <person name="Kook J.-K."/>
            <person name="Park S.-N."/>
            <person name="Lim Y.K."/>
        </authorList>
    </citation>
    <scope>NUCLEOTIDE SEQUENCE [LARGE SCALE GENOMIC DNA]</scope>
    <source>
        <strain evidence="2">DSM 23576 \ CCUG 58757</strain>
    </source>
</reference>
<proteinExistence type="predicted"/>
<dbReference type="SUPFAM" id="SSF69360">
    <property type="entry name" value="Cell wall binding repeat"/>
    <property type="match status" value="1"/>
</dbReference>
<protein>
    <submittedName>
        <fullName evidence="1">WG repeat-containing protein</fullName>
    </submittedName>
</protein>
<dbReference type="RefSeq" id="WP_111524632.1">
    <property type="nucleotide sequence ID" value="NZ_CP032364.1"/>
</dbReference>
<dbReference type="EMBL" id="CP032364">
    <property type="protein sequence ID" value="AYB00030.1"/>
    <property type="molecule type" value="Genomic_DNA"/>
</dbReference>
<dbReference type="InterPro" id="IPR032774">
    <property type="entry name" value="WG_beta_rep"/>
</dbReference>
<dbReference type="OrthoDB" id="1652041at2"/>
<evidence type="ECO:0000313" key="1">
    <source>
        <dbReference type="EMBL" id="AYB00030.1"/>
    </source>
</evidence>
<dbReference type="Proteomes" id="UP000265562">
    <property type="component" value="Chromosome"/>
</dbReference>
<dbReference type="Pfam" id="PF14903">
    <property type="entry name" value="WG_beta_rep"/>
    <property type="match status" value="3"/>
</dbReference>